<evidence type="ECO:0000313" key="5">
    <source>
        <dbReference type="Proteomes" id="UP001595536"/>
    </source>
</evidence>
<feature type="non-terminal residue" evidence="4">
    <location>
        <position position="1"/>
    </location>
</feature>
<dbReference type="RefSeq" id="WP_376868970.1">
    <property type="nucleotide sequence ID" value="NZ_JBHRUV010000090.1"/>
</dbReference>
<evidence type="ECO:0000256" key="2">
    <source>
        <dbReference type="SAM" id="MobiDB-lite"/>
    </source>
</evidence>
<protein>
    <submittedName>
        <fullName evidence="4">Transglycosylase SLT domain-containing protein</fullName>
    </submittedName>
</protein>
<evidence type="ECO:0000313" key="4">
    <source>
        <dbReference type="EMBL" id="MFC3267185.1"/>
    </source>
</evidence>
<sequence>LPPARPAALDAPATAGAVDAAPAAHAVRAAQADAAQAGAVQAEAAPQPAPAPGGFDLFGFLAGKPRRPAEQPQEAAAPPAGAEEEGRGGRHARGAARDARARALVAALIERHARANGVPVALADAVVRVESRYNAAARNGPYLGLMQIHLNTARAMGYAGDARGLLDPDVNLRYGMKYLGAAYRLAGGDTCGAIMKYQGGHRAVRLTPHAARYCARVRTMMAAR</sequence>
<feature type="domain" description="Transglycosylase SLT" evidence="3">
    <location>
        <begin position="108"/>
        <end position="205"/>
    </location>
</feature>
<proteinExistence type="inferred from homology"/>
<accession>A0ABV7LHN8</accession>
<organism evidence="4 5">
    <name type="scientific">Camelimonas abortus</name>
    <dbReference type="NCBI Taxonomy" id="1017184"/>
    <lineage>
        <taxon>Bacteria</taxon>
        <taxon>Pseudomonadati</taxon>
        <taxon>Pseudomonadota</taxon>
        <taxon>Alphaproteobacteria</taxon>
        <taxon>Hyphomicrobiales</taxon>
        <taxon>Chelatococcaceae</taxon>
        <taxon>Camelimonas</taxon>
    </lineage>
</organism>
<evidence type="ECO:0000256" key="1">
    <source>
        <dbReference type="ARBA" id="ARBA00009387"/>
    </source>
</evidence>
<name>A0ABV7LHN8_9HYPH</name>
<dbReference type="SUPFAM" id="SSF53955">
    <property type="entry name" value="Lysozyme-like"/>
    <property type="match status" value="1"/>
</dbReference>
<feature type="compositionally biased region" description="Low complexity" evidence="2">
    <location>
        <begin position="70"/>
        <end position="81"/>
    </location>
</feature>
<reference evidence="5" key="1">
    <citation type="journal article" date="2019" name="Int. J. Syst. Evol. Microbiol.">
        <title>The Global Catalogue of Microorganisms (GCM) 10K type strain sequencing project: providing services to taxonomists for standard genome sequencing and annotation.</title>
        <authorList>
            <consortium name="The Broad Institute Genomics Platform"/>
            <consortium name="The Broad Institute Genome Sequencing Center for Infectious Disease"/>
            <person name="Wu L."/>
            <person name="Ma J."/>
        </authorList>
    </citation>
    <scope>NUCLEOTIDE SEQUENCE [LARGE SCALE GENOMIC DNA]</scope>
    <source>
        <strain evidence="5">CCM 7941</strain>
    </source>
</reference>
<gene>
    <name evidence="4" type="ORF">ACFOEX_12610</name>
</gene>
<comment type="similarity">
    <text evidence="1">Belongs to the virb1 family.</text>
</comment>
<comment type="caution">
    <text evidence="4">The sequence shown here is derived from an EMBL/GenBank/DDBJ whole genome shotgun (WGS) entry which is preliminary data.</text>
</comment>
<dbReference type="InterPro" id="IPR023346">
    <property type="entry name" value="Lysozyme-like_dom_sf"/>
</dbReference>
<evidence type="ECO:0000259" key="3">
    <source>
        <dbReference type="Pfam" id="PF01464"/>
    </source>
</evidence>
<dbReference type="InterPro" id="IPR008258">
    <property type="entry name" value="Transglycosylase_SLT_dom_1"/>
</dbReference>
<dbReference type="Pfam" id="PF01464">
    <property type="entry name" value="SLT"/>
    <property type="match status" value="1"/>
</dbReference>
<dbReference type="Gene3D" id="1.10.530.10">
    <property type="match status" value="1"/>
</dbReference>
<dbReference type="EMBL" id="JBHRUV010000090">
    <property type="protein sequence ID" value="MFC3267185.1"/>
    <property type="molecule type" value="Genomic_DNA"/>
</dbReference>
<keyword evidence="5" id="KW-1185">Reference proteome</keyword>
<dbReference type="Proteomes" id="UP001595536">
    <property type="component" value="Unassembled WGS sequence"/>
</dbReference>
<feature type="region of interest" description="Disordered" evidence="2">
    <location>
        <begin position="55"/>
        <end position="96"/>
    </location>
</feature>